<dbReference type="InterPro" id="IPR013087">
    <property type="entry name" value="Znf_C2H2_type"/>
</dbReference>
<dbReference type="FunFam" id="3.30.160.60:FF:000031">
    <property type="entry name" value="GLI family zinc finger 3"/>
    <property type="match status" value="1"/>
</dbReference>
<dbReference type="AlphaFoldDB" id="A0A3P7NXY9"/>
<evidence type="ECO:0000259" key="9">
    <source>
        <dbReference type="PROSITE" id="PS50157"/>
    </source>
</evidence>
<dbReference type="Proteomes" id="UP000281553">
    <property type="component" value="Unassembled WGS sequence"/>
</dbReference>
<feature type="region of interest" description="Disordered" evidence="8">
    <location>
        <begin position="19"/>
        <end position="45"/>
    </location>
</feature>
<dbReference type="InterPro" id="IPR056436">
    <property type="entry name" value="Znf-C2H2_ZIC1-5/GLI1-3-like"/>
</dbReference>
<gene>
    <name evidence="10" type="ORF">DILT_LOCUS18450</name>
</gene>
<dbReference type="Gene3D" id="3.30.160.60">
    <property type="entry name" value="Classic Zinc Finger"/>
    <property type="match status" value="2"/>
</dbReference>
<name>A0A3P7NXY9_DIBLA</name>
<keyword evidence="3" id="KW-0677">Repeat</keyword>
<evidence type="ECO:0000256" key="2">
    <source>
        <dbReference type="ARBA" id="ARBA00022723"/>
    </source>
</evidence>
<dbReference type="PANTHER" id="PTHR45718:SF4">
    <property type="entry name" value="TRANSCRIPTIONAL ACTIVATOR CUBITUS INTERRUPTUS"/>
    <property type="match status" value="1"/>
</dbReference>
<keyword evidence="5" id="KW-0862">Zinc</keyword>
<accession>A0A3P7NXY9</accession>
<evidence type="ECO:0000256" key="1">
    <source>
        <dbReference type="ARBA" id="ARBA00004123"/>
    </source>
</evidence>
<evidence type="ECO:0000256" key="4">
    <source>
        <dbReference type="ARBA" id="ARBA00022771"/>
    </source>
</evidence>
<dbReference type="SMART" id="SM00355">
    <property type="entry name" value="ZnF_C2H2"/>
    <property type="match status" value="2"/>
</dbReference>
<evidence type="ECO:0000313" key="11">
    <source>
        <dbReference type="Proteomes" id="UP000281553"/>
    </source>
</evidence>
<dbReference type="InterPro" id="IPR043359">
    <property type="entry name" value="GLI-like"/>
</dbReference>
<keyword evidence="4 7" id="KW-0863">Zinc-finger</keyword>
<keyword evidence="2" id="KW-0479">Metal-binding</keyword>
<evidence type="ECO:0000313" key="10">
    <source>
        <dbReference type="EMBL" id="VDN41108.1"/>
    </source>
</evidence>
<evidence type="ECO:0000256" key="3">
    <source>
        <dbReference type="ARBA" id="ARBA00022737"/>
    </source>
</evidence>
<evidence type="ECO:0000256" key="6">
    <source>
        <dbReference type="ARBA" id="ARBA00023242"/>
    </source>
</evidence>
<dbReference type="GO" id="GO:0008270">
    <property type="term" value="F:zinc ion binding"/>
    <property type="evidence" value="ECO:0007669"/>
    <property type="project" value="UniProtKB-KW"/>
</dbReference>
<proteinExistence type="predicted"/>
<dbReference type="PROSITE" id="PS50157">
    <property type="entry name" value="ZINC_FINGER_C2H2_2"/>
    <property type="match status" value="1"/>
</dbReference>
<comment type="subcellular location">
    <subcellularLocation>
        <location evidence="1">Nucleus</location>
    </subcellularLocation>
</comment>
<evidence type="ECO:0000256" key="5">
    <source>
        <dbReference type="ARBA" id="ARBA00022833"/>
    </source>
</evidence>
<dbReference type="PANTHER" id="PTHR45718">
    <property type="entry name" value="TRANSCRIPTIONAL ACTIVATOR CUBITUS INTERRUPTUS"/>
    <property type="match status" value="1"/>
</dbReference>
<dbReference type="GO" id="GO:0005634">
    <property type="term" value="C:nucleus"/>
    <property type="evidence" value="ECO:0007669"/>
    <property type="project" value="UniProtKB-SubCell"/>
</dbReference>
<feature type="domain" description="C2H2-type" evidence="9">
    <location>
        <begin position="89"/>
        <end position="116"/>
    </location>
</feature>
<evidence type="ECO:0000256" key="8">
    <source>
        <dbReference type="SAM" id="MobiDB-lite"/>
    </source>
</evidence>
<dbReference type="PROSITE" id="PS00028">
    <property type="entry name" value="ZINC_FINGER_C2H2_1"/>
    <property type="match status" value="1"/>
</dbReference>
<feature type="compositionally biased region" description="Acidic residues" evidence="8">
    <location>
        <begin position="21"/>
        <end position="35"/>
    </location>
</feature>
<dbReference type="InterPro" id="IPR036236">
    <property type="entry name" value="Znf_C2H2_sf"/>
</dbReference>
<keyword evidence="11" id="KW-1185">Reference proteome</keyword>
<keyword evidence="6" id="KW-0539">Nucleus</keyword>
<evidence type="ECO:0000256" key="7">
    <source>
        <dbReference type="PROSITE-ProRule" id="PRU00042"/>
    </source>
</evidence>
<dbReference type="SUPFAM" id="SSF57667">
    <property type="entry name" value="beta-beta-alpha zinc fingers"/>
    <property type="match status" value="2"/>
</dbReference>
<sequence>MKMMTSRLSAGCLASSILSGEEGEGEEDDDDELMDEDGRIPQEGDPDFVETTCRWGTCQCQFDSQDELVKHISNEHIAGNKKSFVCFWRECVRGARPFKAQYMLVVHMRRHTGEKPHKCIVSSVHQSYRRFIYCRLFCRVYV</sequence>
<dbReference type="GO" id="GO:0000978">
    <property type="term" value="F:RNA polymerase II cis-regulatory region sequence-specific DNA binding"/>
    <property type="evidence" value="ECO:0007669"/>
    <property type="project" value="TreeGrafter"/>
</dbReference>
<dbReference type="Pfam" id="PF23561">
    <property type="entry name" value="zf-C2H2_15"/>
    <property type="match status" value="1"/>
</dbReference>
<protein>
    <recommendedName>
        <fullName evidence="9">C2H2-type domain-containing protein</fullName>
    </recommendedName>
</protein>
<reference evidence="10 11" key="1">
    <citation type="submission" date="2018-11" db="EMBL/GenBank/DDBJ databases">
        <authorList>
            <consortium name="Pathogen Informatics"/>
        </authorList>
    </citation>
    <scope>NUCLEOTIDE SEQUENCE [LARGE SCALE GENOMIC DNA]</scope>
</reference>
<organism evidence="10 11">
    <name type="scientific">Dibothriocephalus latus</name>
    <name type="common">Fish tapeworm</name>
    <name type="synonym">Diphyllobothrium latum</name>
    <dbReference type="NCBI Taxonomy" id="60516"/>
    <lineage>
        <taxon>Eukaryota</taxon>
        <taxon>Metazoa</taxon>
        <taxon>Spiralia</taxon>
        <taxon>Lophotrochozoa</taxon>
        <taxon>Platyhelminthes</taxon>
        <taxon>Cestoda</taxon>
        <taxon>Eucestoda</taxon>
        <taxon>Diphyllobothriidea</taxon>
        <taxon>Diphyllobothriidae</taxon>
        <taxon>Dibothriocephalus</taxon>
    </lineage>
</organism>
<dbReference type="OrthoDB" id="3214149at2759"/>
<dbReference type="EMBL" id="UYRU01100464">
    <property type="protein sequence ID" value="VDN41108.1"/>
    <property type="molecule type" value="Genomic_DNA"/>
</dbReference>
<dbReference type="GO" id="GO:0000981">
    <property type="term" value="F:DNA-binding transcription factor activity, RNA polymerase II-specific"/>
    <property type="evidence" value="ECO:0007669"/>
    <property type="project" value="TreeGrafter"/>
</dbReference>